<evidence type="ECO:0000313" key="3">
    <source>
        <dbReference type="Proteomes" id="UP000198287"/>
    </source>
</evidence>
<dbReference type="OrthoDB" id="6604268at2759"/>
<keyword evidence="1" id="KW-0812">Transmembrane</keyword>
<name>A0A226DIM7_FOLCA</name>
<keyword evidence="1" id="KW-1133">Transmembrane helix</keyword>
<organism evidence="2 3">
    <name type="scientific">Folsomia candida</name>
    <name type="common">Springtail</name>
    <dbReference type="NCBI Taxonomy" id="158441"/>
    <lineage>
        <taxon>Eukaryota</taxon>
        <taxon>Metazoa</taxon>
        <taxon>Ecdysozoa</taxon>
        <taxon>Arthropoda</taxon>
        <taxon>Hexapoda</taxon>
        <taxon>Collembola</taxon>
        <taxon>Entomobryomorpha</taxon>
        <taxon>Isotomoidea</taxon>
        <taxon>Isotomidae</taxon>
        <taxon>Proisotominae</taxon>
        <taxon>Folsomia</taxon>
    </lineage>
</organism>
<feature type="transmembrane region" description="Helical" evidence="1">
    <location>
        <begin position="27"/>
        <end position="49"/>
    </location>
</feature>
<dbReference type="EMBL" id="LNIX01000019">
    <property type="protein sequence ID" value="OXA44694.1"/>
    <property type="molecule type" value="Genomic_DNA"/>
</dbReference>
<feature type="transmembrane region" description="Helical" evidence="1">
    <location>
        <begin position="216"/>
        <end position="236"/>
    </location>
</feature>
<sequence length="418" mass="47617">MGSNSIQIMESKFPVKTVPSLNFRKNFLLSGAFLPFRILQFSGFFPLSLKNSSNTVSVSQLAWHLCPSTIWIIFLIVASVFPTAISTLLGNNDVNNAAKVEFSNKGHNTIVLTSQVWGFCCLFCPLFSRVDLLIKRAEFVSFWNNYVQLVEKFQNLDINFENASQKHIRNSRIVIFLHLIIHLAPSCLQIGLFVGYVLFMGGSHNRINFVDSIPNWVYSFNIIFAGFSLHGLIYFVSSYNFGIHKLLKCLENERIKVHDVIGVYISLDKSVTKFTALFSTFLNVNVIYVFVYLLYAFYFVYVAIKMDTFILGGVTIVQTGITVWYFYLLSNSASGLVKGSQMFCKMMKYSRFKEEIRRGQFVKFTERFEQKTVSLPALDPICIENSAISLDLRLLLSMLATITTYLVVIVQFQSVDTS</sequence>
<feature type="transmembrane region" description="Helical" evidence="1">
    <location>
        <begin position="309"/>
        <end position="328"/>
    </location>
</feature>
<evidence type="ECO:0000256" key="1">
    <source>
        <dbReference type="SAM" id="Phobius"/>
    </source>
</evidence>
<feature type="transmembrane region" description="Helical" evidence="1">
    <location>
        <begin position="394"/>
        <end position="412"/>
    </location>
</feature>
<dbReference type="Proteomes" id="UP000198287">
    <property type="component" value="Unassembled WGS sequence"/>
</dbReference>
<gene>
    <name evidence="2" type="ORF">Fcan01_20646</name>
</gene>
<reference evidence="2 3" key="1">
    <citation type="submission" date="2015-12" db="EMBL/GenBank/DDBJ databases">
        <title>The genome of Folsomia candida.</title>
        <authorList>
            <person name="Faddeeva A."/>
            <person name="Derks M.F."/>
            <person name="Anvar Y."/>
            <person name="Smit S."/>
            <person name="Van Straalen N."/>
            <person name="Roelofs D."/>
        </authorList>
    </citation>
    <scope>NUCLEOTIDE SEQUENCE [LARGE SCALE GENOMIC DNA]</scope>
    <source>
        <strain evidence="2 3">VU population</strain>
        <tissue evidence="2">Whole body</tissue>
    </source>
</reference>
<feature type="transmembrane region" description="Helical" evidence="1">
    <location>
        <begin position="276"/>
        <end position="303"/>
    </location>
</feature>
<dbReference type="AlphaFoldDB" id="A0A226DIM7"/>
<feature type="transmembrane region" description="Helical" evidence="1">
    <location>
        <begin position="61"/>
        <end position="89"/>
    </location>
</feature>
<evidence type="ECO:0000313" key="2">
    <source>
        <dbReference type="EMBL" id="OXA44694.1"/>
    </source>
</evidence>
<evidence type="ECO:0008006" key="4">
    <source>
        <dbReference type="Google" id="ProtNLM"/>
    </source>
</evidence>
<proteinExistence type="predicted"/>
<protein>
    <recommendedName>
        <fullName evidence="4">Gustatory receptor</fullName>
    </recommendedName>
</protein>
<feature type="transmembrane region" description="Helical" evidence="1">
    <location>
        <begin position="173"/>
        <end position="196"/>
    </location>
</feature>
<comment type="caution">
    <text evidence="2">The sequence shown here is derived from an EMBL/GenBank/DDBJ whole genome shotgun (WGS) entry which is preliminary data.</text>
</comment>
<keyword evidence="1" id="KW-0472">Membrane</keyword>
<accession>A0A226DIM7</accession>
<keyword evidence="3" id="KW-1185">Reference proteome</keyword>